<keyword evidence="1" id="KW-0805">Transcription regulation</keyword>
<dbReference type="InterPro" id="IPR047057">
    <property type="entry name" value="MerR_fam"/>
</dbReference>
<keyword evidence="2" id="KW-0238">DNA-binding</keyword>
<evidence type="ECO:0000256" key="4">
    <source>
        <dbReference type="ARBA" id="ARBA00023163"/>
    </source>
</evidence>
<keyword evidence="4" id="KW-0804">Transcription</keyword>
<dbReference type="RefSeq" id="WP_262096952.1">
    <property type="nucleotide sequence ID" value="NZ_JAOEGN010000019.1"/>
</dbReference>
<dbReference type="PANTHER" id="PTHR30204">
    <property type="entry name" value="REDOX-CYCLING DRUG-SENSING TRANSCRIPTIONAL ACTIVATOR SOXR"/>
    <property type="match status" value="1"/>
</dbReference>
<dbReference type="PROSITE" id="PS50937">
    <property type="entry name" value="HTH_MERR_2"/>
    <property type="match status" value="1"/>
</dbReference>
<dbReference type="InterPro" id="IPR036244">
    <property type="entry name" value="TipA-like_antibiotic-bd"/>
</dbReference>
<evidence type="ECO:0000256" key="3">
    <source>
        <dbReference type="ARBA" id="ARBA00023159"/>
    </source>
</evidence>
<dbReference type="InterPro" id="IPR009061">
    <property type="entry name" value="DNA-bd_dom_put_sf"/>
</dbReference>
<dbReference type="EMBL" id="JAOEGN010000019">
    <property type="protein sequence ID" value="MCU0105634.1"/>
    <property type="molecule type" value="Genomic_DNA"/>
</dbReference>
<comment type="caution">
    <text evidence="6">The sequence shown here is derived from an EMBL/GenBank/DDBJ whole genome shotgun (WGS) entry which is preliminary data.</text>
</comment>
<dbReference type="Proteomes" id="UP001209076">
    <property type="component" value="Unassembled WGS sequence"/>
</dbReference>
<protein>
    <submittedName>
        <fullName evidence="6">MerR family transcriptional regulator</fullName>
    </submittedName>
</protein>
<evidence type="ECO:0000313" key="7">
    <source>
        <dbReference type="Proteomes" id="UP001209076"/>
    </source>
</evidence>
<proteinExistence type="predicted"/>
<accession>A0ABT2PZ54</accession>
<dbReference type="PANTHER" id="PTHR30204:SF90">
    <property type="entry name" value="HTH-TYPE TRANSCRIPTIONAL ACTIVATOR MTA"/>
    <property type="match status" value="1"/>
</dbReference>
<dbReference type="Gene3D" id="1.10.490.50">
    <property type="entry name" value="Antibiotic binding domain of TipA-like multidrug resistance regulators"/>
    <property type="match status" value="1"/>
</dbReference>
<organism evidence="6 7">
    <name type="scientific">Paracholeplasma vituli</name>
    <dbReference type="NCBI Taxonomy" id="69473"/>
    <lineage>
        <taxon>Bacteria</taxon>
        <taxon>Bacillati</taxon>
        <taxon>Mycoplasmatota</taxon>
        <taxon>Mollicutes</taxon>
        <taxon>Acholeplasmatales</taxon>
        <taxon>Acholeplasmataceae</taxon>
        <taxon>Paracholeplasma</taxon>
    </lineage>
</organism>
<dbReference type="SUPFAM" id="SSF46955">
    <property type="entry name" value="Putative DNA-binding domain"/>
    <property type="match status" value="1"/>
</dbReference>
<dbReference type="Pfam" id="PF13411">
    <property type="entry name" value="MerR_1"/>
    <property type="match status" value="1"/>
</dbReference>
<dbReference type="CDD" id="cd01106">
    <property type="entry name" value="HTH_TipAL-Mta"/>
    <property type="match status" value="1"/>
</dbReference>
<name>A0ABT2PZ54_9MOLU</name>
<evidence type="ECO:0000256" key="1">
    <source>
        <dbReference type="ARBA" id="ARBA00023015"/>
    </source>
</evidence>
<gene>
    <name evidence="6" type="ORF">N7603_08180</name>
</gene>
<dbReference type="SUPFAM" id="SSF89082">
    <property type="entry name" value="Antibiotic binding domain of TipA-like multidrug resistance regulators"/>
    <property type="match status" value="1"/>
</dbReference>
<reference evidence="7" key="1">
    <citation type="submission" date="2023-07" db="EMBL/GenBank/DDBJ databases">
        <title>Novel Mycoplasma species identified in domestic and wild animals.</title>
        <authorList>
            <person name="Volokhov D.V."/>
            <person name="Furtak V.A."/>
            <person name="Zagorodnyaya T.A."/>
        </authorList>
    </citation>
    <scope>NUCLEOTIDE SEQUENCE [LARGE SCALE GENOMIC DNA]</scope>
    <source>
        <strain evidence="7">92-19</strain>
    </source>
</reference>
<keyword evidence="7" id="KW-1185">Reference proteome</keyword>
<evidence type="ECO:0000256" key="2">
    <source>
        <dbReference type="ARBA" id="ARBA00023125"/>
    </source>
</evidence>
<dbReference type="SMART" id="SM00422">
    <property type="entry name" value="HTH_MERR"/>
    <property type="match status" value="1"/>
</dbReference>
<evidence type="ECO:0000259" key="5">
    <source>
        <dbReference type="PROSITE" id="PS50937"/>
    </source>
</evidence>
<dbReference type="InterPro" id="IPR012925">
    <property type="entry name" value="TipAS_dom"/>
</dbReference>
<evidence type="ECO:0000313" key="6">
    <source>
        <dbReference type="EMBL" id="MCU0105634.1"/>
    </source>
</evidence>
<feature type="domain" description="HTH merR-type" evidence="5">
    <location>
        <begin position="3"/>
        <end position="71"/>
    </location>
</feature>
<dbReference type="Gene3D" id="1.10.1660.10">
    <property type="match status" value="1"/>
</dbReference>
<dbReference type="InterPro" id="IPR000551">
    <property type="entry name" value="MerR-type_HTH_dom"/>
</dbReference>
<sequence>MMLYTIDDVSKLTGLSKRALRFYEEKGLIKSKRNQANYRVYDSFDLDRIQTILFLTAFEIDLATIKVILNDPDFDLLSLYETHLGSLYEKRQQLDLIISNLTLTMDAKRRNEPMKDTDKFKGFKQDLVYKNEKLYKKEVIEKYGQEAYESSKKAFLNMSESDFNRFKTLEESLFEALEKASKATGALKDTYMQEIYLTHKAWITLAWGYYNEEAHLGVCQMYLDDERFKKHYDSRKEGFAQLLLDSVKKSLNR</sequence>
<keyword evidence="3" id="KW-0010">Activator</keyword>
<dbReference type="Pfam" id="PF07739">
    <property type="entry name" value="TipAS"/>
    <property type="match status" value="1"/>
</dbReference>